<comment type="caution">
    <text evidence="2">The sequence shown here is derived from an EMBL/GenBank/DDBJ whole genome shotgun (WGS) entry which is preliminary data.</text>
</comment>
<feature type="region of interest" description="Disordered" evidence="1">
    <location>
        <begin position="26"/>
        <end position="51"/>
    </location>
</feature>
<evidence type="ECO:0000313" key="2">
    <source>
        <dbReference type="EMBL" id="GGE76271.1"/>
    </source>
</evidence>
<dbReference type="Proteomes" id="UP000606498">
    <property type="component" value="Unassembled WGS sequence"/>
</dbReference>
<evidence type="ECO:0000256" key="1">
    <source>
        <dbReference type="SAM" id="MobiDB-lite"/>
    </source>
</evidence>
<gene>
    <name evidence="2" type="ORF">GCM10011520_16020</name>
</gene>
<keyword evidence="3" id="KW-1185">Reference proteome</keyword>
<reference evidence="3" key="1">
    <citation type="journal article" date="2019" name="Int. J. Syst. Evol. Microbiol.">
        <title>The Global Catalogue of Microorganisms (GCM) 10K type strain sequencing project: providing services to taxonomists for standard genome sequencing and annotation.</title>
        <authorList>
            <consortium name="The Broad Institute Genomics Platform"/>
            <consortium name="The Broad Institute Genome Sequencing Center for Infectious Disease"/>
            <person name="Wu L."/>
            <person name="Ma J."/>
        </authorList>
    </citation>
    <scope>NUCLEOTIDE SEQUENCE [LARGE SCALE GENOMIC DNA]</scope>
    <source>
        <strain evidence="3">CGMCC 1.16033</strain>
    </source>
</reference>
<organism evidence="2 3">
    <name type="scientific">Shewanella carassii</name>
    <dbReference type="NCBI Taxonomy" id="1987584"/>
    <lineage>
        <taxon>Bacteria</taxon>
        <taxon>Pseudomonadati</taxon>
        <taxon>Pseudomonadota</taxon>
        <taxon>Gammaproteobacteria</taxon>
        <taxon>Alteromonadales</taxon>
        <taxon>Shewanellaceae</taxon>
        <taxon>Shewanella</taxon>
    </lineage>
</organism>
<evidence type="ECO:0000313" key="3">
    <source>
        <dbReference type="Proteomes" id="UP000606498"/>
    </source>
</evidence>
<protein>
    <recommendedName>
        <fullName evidence="4">Recombinase RecA</fullName>
    </recommendedName>
</protein>
<sequence length="51" mass="5505">MKIDPNKEKALNAVLGQIEKQFGKGSIMKLGEDRTSGRGSGGRRSANGPYR</sequence>
<evidence type="ECO:0008006" key="4">
    <source>
        <dbReference type="Google" id="ProtNLM"/>
    </source>
</evidence>
<dbReference type="EMBL" id="BMKO01000003">
    <property type="protein sequence ID" value="GGE76271.1"/>
    <property type="molecule type" value="Genomic_DNA"/>
</dbReference>
<name>A0ABQ1T2W5_9GAMM</name>
<proteinExistence type="predicted"/>
<accession>A0ABQ1T2W5</accession>